<dbReference type="Pfam" id="PF14279">
    <property type="entry name" value="HNH_5"/>
    <property type="match status" value="1"/>
</dbReference>
<dbReference type="Gene3D" id="1.10.30.50">
    <property type="match status" value="1"/>
</dbReference>
<feature type="domain" description="HNH endonuclease 5" evidence="1">
    <location>
        <begin position="102"/>
        <end position="147"/>
    </location>
</feature>
<dbReference type="InterPro" id="IPR029471">
    <property type="entry name" value="HNH_5"/>
</dbReference>
<keyword evidence="3" id="KW-1185">Reference proteome</keyword>
<dbReference type="InterPro" id="IPR003615">
    <property type="entry name" value="HNH_nuc"/>
</dbReference>
<protein>
    <recommendedName>
        <fullName evidence="1">HNH endonuclease 5 domain-containing protein</fullName>
    </recommendedName>
</protein>
<name>A0A3N0CS11_9ACTN</name>
<dbReference type="RefSeq" id="WP_123225709.1">
    <property type="nucleotide sequence ID" value="NZ_RJSE01000001.1"/>
</dbReference>
<dbReference type="CDD" id="cd00085">
    <property type="entry name" value="HNHc"/>
    <property type="match status" value="1"/>
</dbReference>
<evidence type="ECO:0000259" key="1">
    <source>
        <dbReference type="Pfam" id="PF14279"/>
    </source>
</evidence>
<sequence length="158" mass="17898">MSLTWAKKRRLRPRSFEDTTPATSLTDTALTLLEDIRGTGNLGRYYNRNRAITLTGLTRDQVKFAEQDIRGSVFAGQFRPLSRIKIPKRTRAYVYNRDGWACVLCDCRDQEQLTLGHHPIPYSRGGSDHHTNLRTECTDCNNAAGDTEQPPITLEESA</sequence>
<proteinExistence type="predicted"/>
<comment type="caution">
    <text evidence="2">The sequence shown here is derived from an EMBL/GenBank/DDBJ whole genome shotgun (WGS) entry which is preliminary data.</text>
</comment>
<evidence type="ECO:0000313" key="2">
    <source>
        <dbReference type="EMBL" id="RNL66264.1"/>
    </source>
</evidence>
<accession>A0A3N0CS11</accession>
<dbReference type="EMBL" id="RJSE01000001">
    <property type="protein sequence ID" value="RNL66264.1"/>
    <property type="molecule type" value="Genomic_DNA"/>
</dbReference>
<organism evidence="2 3">
    <name type="scientific">Nocardioides marmoriginsengisoli</name>
    <dbReference type="NCBI Taxonomy" id="661483"/>
    <lineage>
        <taxon>Bacteria</taxon>
        <taxon>Bacillati</taxon>
        <taxon>Actinomycetota</taxon>
        <taxon>Actinomycetes</taxon>
        <taxon>Propionibacteriales</taxon>
        <taxon>Nocardioidaceae</taxon>
        <taxon>Nocardioides</taxon>
    </lineage>
</organism>
<reference evidence="2 3" key="1">
    <citation type="submission" date="2018-11" db="EMBL/GenBank/DDBJ databases">
        <authorList>
            <person name="Li F."/>
        </authorList>
    </citation>
    <scope>NUCLEOTIDE SEQUENCE [LARGE SCALE GENOMIC DNA]</scope>
    <source>
        <strain evidence="2 3">Gsoil 097</strain>
    </source>
</reference>
<evidence type="ECO:0000313" key="3">
    <source>
        <dbReference type="Proteomes" id="UP000267128"/>
    </source>
</evidence>
<gene>
    <name evidence="2" type="ORF">EFK50_01155</name>
</gene>
<dbReference type="AlphaFoldDB" id="A0A3N0CS11"/>
<dbReference type="Proteomes" id="UP000267128">
    <property type="component" value="Unassembled WGS sequence"/>
</dbReference>
<dbReference type="OrthoDB" id="4833339at2"/>